<name>A0ABX5NZS1_9PROT</name>
<reference evidence="1 2" key="1">
    <citation type="submission" date="2018-02" db="EMBL/GenBank/DDBJ databases">
        <authorList>
            <person name="Skraban J."/>
            <person name="Trcek J."/>
        </authorList>
    </citation>
    <scope>NUCLEOTIDE SEQUENCE [LARGE SCALE GENOMIC DNA]</scope>
    <source>
        <strain evidence="1 2">AV446</strain>
    </source>
</reference>
<feature type="non-terminal residue" evidence="1">
    <location>
        <position position="38"/>
    </location>
</feature>
<accession>A0ABX5NZS1</accession>
<protein>
    <submittedName>
        <fullName evidence="1">DDE transposase</fullName>
    </submittedName>
</protein>
<gene>
    <name evidence="1" type="ORF">C3920_12180</name>
</gene>
<proteinExistence type="predicted"/>
<evidence type="ECO:0000313" key="2">
    <source>
        <dbReference type="Proteomes" id="UP000248116"/>
    </source>
</evidence>
<evidence type="ECO:0000313" key="1">
    <source>
        <dbReference type="EMBL" id="PYD47019.1"/>
    </source>
</evidence>
<sequence>MDRFVLTDAQWAKMEPLCLGKKTDRGRSGTDNRLFIEA</sequence>
<comment type="caution">
    <text evidence="1">The sequence shown here is derived from an EMBL/GenBank/DDBJ whole genome shotgun (WGS) entry which is preliminary data.</text>
</comment>
<dbReference type="EMBL" id="PRCW01000102">
    <property type="protein sequence ID" value="PYD47019.1"/>
    <property type="molecule type" value="Genomic_DNA"/>
</dbReference>
<dbReference type="Proteomes" id="UP000248116">
    <property type="component" value="Unassembled WGS sequence"/>
</dbReference>
<organism evidence="1 2">
    <name type="scientific">Novacetimonas pomaceti</name>
    <dbReference type="NCBI Taxonomy" id="2021998"/>
    <lineage>
        <taxon>Bacteria</taxon>
        <taxon>Pseudomonadati</taxon>
        <taxon>Pseudomonadota</taxon>
        <taxon>Alphaproteobacteria</taxon>
        <taxon>Acetobacterales</taxon>
        <taxon>Acetobacteraceae</taxon>
        <taxon>Novacetimonas</taxon>
    </lineage>
</organism>
<keyword evidence="2" id="KW-1185">Reference proteome</keyword>